<evidence type="ECO:0000313" key="3">
    <source>
        <dbReference type="EMBL" id="QEC46128.1"/>
    </source>
</evidence>
<proteinExistence type="predicted"/>
<dbReference type="InterPro" id="IPR050272">
    <property type="entry name" value="Isochorismatase-like_hydrls"/>
</dbReference>
<reference evidence="3 4" key="1">
    <citation type="journal article" date="2018" name="J. Microbiol.">
        <title>Baekduia soli gen. nov., sp. nov., a novel bacterium isolated from the soil of Baekdu Mountain and proposal of a novel family name, Baekduiaceae fam. nov.</title>
        <authorList>
            <person name="An D.S."/>
            <person name="Siddiqi M.Z."/>
            <person name="Kim K.H."/>
            <person name="Yu H.S."/>
            <person name="Im W.T."/>
        </authorList>
    </citation>
    <scope>NUCLEOTIDE SEQUENCE [LARGE SCALE GENOMIC DNA]</scope>
    <source>
        <strain evidence="3 4">BR7-21</strain>
    </source>
</reference>
<evidence type="ECO:0000313" key="4">
    <source>
        <dbReference type="Proteomes" id="UP000321805"/>
    </source>
</evidence>
<dbReference type="EMBL" id="CP042430">
    <property type="protein sequence ID" value="QEC46128.1"/>
    <property type="molecule type" value="Genomic_DNA"/>
</dbReference>
<dbReference type="OrthoDB" id="9814140at2"/>
<keyword evidence="1 3" id="KW-0378">Hydrolase</keyword>
<protein>
    <submittedName>
        <fullName evidence="3">Cysteine hydrolase</fullName>
    </submittedName>
</protein>
<dbReference type="PANTHER" id="PTHR43540">
    <property type="entry name" value="PEROXYUREIDOACRYLATE/UREIDOACRYLATE AMIDOHYDROLASE-RELATED"/>
    <property type="match status" value="1"/>
</dbReference>
<dbReference type="Pfam" id="PF00857">
    <property type="entry name" value="Isochorismatase"/>
    <property type="match status" value="1"/>
</dbReference>
<dbReference type="InterPro" id="IPR000868">
    <property type="entry name" value="Isochorismatase-like_dom"/>
</dbReference>
<organism evidence="3 4">
    <name type="scientific">Baekduia soli</name>
    <dbReference type="NCBI Taxonomy" id="496014"/>
    <lineage>
        <taxon>Bacteria</taxon>
        <taxon>Bacillati</taxon>
        <taxon>Actinomycetota</taxon>
        <taxon>Thermoleophilia</taxon>
        <taxon>Solirubrobacterales</taxon>
        <taxon>Baekduiaceae</taxon>
        <taxon>Baekduia</taxon>
    </lineage>
</organism>
<keyword evidence="4" id="KW-1185">Reference proteome</keyword>
<dbReference type="CDD" id="cd00431">
    <property type="entry name" value="cysteine_hydrolases"/>
    <property type="match status" value="1"/>
</dbReference>
<evidence type="ECO:0000259" key="2">
    <source>
        <dbReference type="Pfam" id="PF00857"/>
    </source>
</evidence>
<dbReference type="SUPFAM" id="SSF52499">
    <property type="entry name" value="Isochorismatase-like hydrolases"/>
    <property type="match status" value="1"/>
</dbReference>
<dbReference type="GO" id="GO:0016787">
    <property type="term" value="F:hydrolase activity"/>
    <property type="evidence" value="ECO:0007669"/>
    <property type="project" value="UniProtKB-KW"/>
</dbReference>
<gene>
    <name evidence="3" type="ORF">FSW04_00140</name>
</gene>
<feature type="domain" description="Isochorismatase-like" evidence="2">
    <location>
        <begin position="3"/>
        <end position="178"/>
    </location>
</feature>
<accession>A0A5B8TZH9</accession>
<sequence length="197" mass="20355">MSTAVLLIDLQHDFLSPDGAYGRAGLGNADLAALPARVAPVLDAARAAAVPIVSAQFTIVARRGRPPQIAEHLHALRPFLGPGDFEPGRRGHDLVDALAPADVVVEKVAFSAFHQSRLEWVLQGLGADHLLVAGIVTNGGVASTVRDAHVRGLATTLLADGCAAFDREAHDATLRSLRGVTRLSTCAGAIGELAAGA</sequence>
<dbReference type="RefSeq" id="WP_146914995.1">
    <property type="nucleotide sequence ID" value="NZ_CP042430.1"/>
</dbReference>
<name>A0A5B8TZH9_9ACTN</name>
<dbReference type="AlphaFoldDB" id="A0A5B8TZH9"/>
<dbReference type="Proteomes" id="UP000321805">
    <property type="component" value="Chromosome"/>
</dbReference>
<dbReference type="InterPro" id="IPR036380">
    <property type="entry name" value="Isochorismatase-like_sf"/>
</dbReference>
<dbReference type="KEGG" id="bsol:FSW04_00140"/>
<evidence type="ECO:0000256" key="1">
    <source>
        <dbReference type="ARBA" id="ARBA00022801"/>
    </source>
</evidence>
<dbReference type="Gene3D" id="3.40.50.850">
    <property type="entry name" value="Isochorismatase-like"/>
    <property type="match status" value="1"/>
</dbReference>
<dbReference type="PANTHER" id="PTHR43540:SF1">
    <property type="entry name" value="ISOCHORISMATASE HYDROLASE"/>
    <property type="match status" value="1"/>
</dbReference>